<dbReference type="AlphaFoldDB" id="A0A4U8Z6N5"/>
<organism evidence="2 3">
    <name type="scientific">Methylocella tundrae</name>
    <dbReference type="NCBI Taxonomy" id="227605"/>
    <lineage>
        <taxon>Bacteria</taxon>
        <taxon>Pseudomonadati</taxon>
        <taxon>Pseudomonadota</taxon>
        <taxon>Alphaproteobacteria</taxon>
        <taxon>Hyphomicrobiales</taxon>
        <taxon>Beijerinckiaceae</taxon>
        <taxon>Methylocella</taxon>
    </lineage>
</organism>
<feature type="domain" description="DNA binding HTH" evidence="1">
    <location>
        <begin position="13"/>
        <end position="50"/>
    </location>
</feature>
<dbReference type="SUPFAM" id="SSF46689">
    <property type="entry name" value="Homeodomain-like"/>
    <property type="match status" value="1"/>
</dbReference>
<geneLocation type="plasmid" evidence="2 3">
    <name>2</name>
</geneLocation>
<dbReference type="RefSeq" id="WP_166796054.1">
    <property type="nucleotide sequence ID" value="NZ_LR536451.1"/>
</dbReference>
<dbReference type="InterPro" id="IPR002197">
    <property type="entry name" value="HTH_Fis"/>
</dbReference>
<dbReference type="Gene3D" id="1.10.10.60">
    <property type="entry name" value="Homeodomain-like"/>
    <property type="match status" value="1"/>
</dbReference>
<evidence type="ECO:0000313" key="3">
    <source>
        <dbReference type="Proteomes" id="UP000294360"/>
    </source>
</evidence>
<dbReference type="Proteomes" id="UP000294360">
    <property type="component" value="Plasmid 2"/>
</dbReference>
<dbReference type="InterPro" id="IPR009057">
    <property type="entry name" value="Homeodomain-like_sf"/>
</dbReference>
<gene>
    <name evidence="2" type="ORF">MTUNDRAET4_0075</name>
</gene>
<name>A0A4U8Z6N5_METTU</name>
<dbReference type="GO" id="GO:0043565">
    <property type="term" value="F:sequence-specific DNA binding"/>
    <property type="evidence" value="ECO:0007669"/>
    <property type="project" value="InterPro"/>
</dbReference>
<protein>
    <recommendedName>
        <fullName evidence="1">DNA binding HTH domain-containing protein</fullName>
    </recommendedName>
</protein>
<keyword evidence="2" id="KW-0614">Plasmid</keyword>
<sequence length="62" mass="7120">MITLRHKVQDHIRALEGDAVVKALEQARGNKAEAARLLGIDYKTYRTKLKTLRERVETTVDE</sequence>
<proteinExistence type="predicted"/>
<dbReference type="Pfam" id="PF02954">
    <property type="entry name" value="HTH_8"/>
    <property type="match status" value="1"/>
</dbReference>
<evidence type="ECO:0000313" key="2">
    <source>
        <dbReference type="EMBL" id="VFU16383.1"/>
    </source>
</evidence>
<dbReference type="KEGG" id="mtun:MTUNDRAET4_0075.1"/>
<accession>A0A4U8Z6N5</accession>
<evidence type="ECO:0000259" key="1">
    <source>
        <dbReference type="Pfam" id="PF02954"/>
    </source>
</evidence>
<dbReference type="PRINTS" id="PR01590">
    <property type="entry name" value="HTHFIS"/>
</dbReference>
<dbReference type="EMBL" id="LR536451">
    <property type="protein sequence ID" value="VFU16383.1"/>
    <property type="molecule type" value="Genomic_DNA"/>
</dbReference>
<reference evidence="2 3" key="1">
    <citation type="submission" date="2019-03" db="EMBL/GenBank/DDBJ databases">
        <authorList>
            <person name="Kox A.R. M."/>
        </authorList>
    </citation>
    <scope>NUCLEOTIDE SEQUENCE [LARGE SCALE GENOMIC DNA]</scope>
    <source>
        <strain evidence="2">MTUNDRAET4 annotated genome</strain>
        <plasmid evidence="3">2</plasmid>
    </source>
</reference>